<organism evidence="1 4">
    <name type="scientific">Klebsiella quasipneumoniae</name>
    <dbReference type="NCBI Taxonomy" id="1463165"/>
    <lineage>
        <taxon>Bacteria</taxon>
        <taxon>Pseudomonadati</taxon>
        <taxon>Pseudomonadota</taxon>
        <taxon>Gammaproteobacteria</taxon>
        <taxon>Enterobacterales</taxon>
        <taxon>Enterobacteriaceae</taxon>
        <taxon>Klebsiella/Raoultella group</taxon>
        <taxon>Klebsiella</taxon>
        <taxon>Klebsiella pneumoniae complex</taxon>
    </lineage>
</organism>
<evidence type="ECO:0000313" key="1">
    <source>
        <dbReference type="EMBL" id="MBC5045997.1"/>
    </source>
</evidence>
<comment type="caution">
    <text evidence="1">The sequence shown here is derived from an EMBL/GenBank/DDBJ whole genome shotgun (WGS) entry which is preliminary data.</text>
</comment>
<dbReference type="EMBL" id="JACNQW010000007">
    <property type="protein sequence ID" value="MBC5045997.1"/>
    <property type="molecule type" value="Genomic_DNA"/>
</dbReference>
<dbReference type="RefSeq" id="WP_048293166.1">
    <property type="nucleotide sequence ID" value="NZ_JACNQW010000007.1"/>
</dbReference>
<evidence type="ECO:0000313" key="3">
    <source>
        <dbReference type="Proteomes" id="UP000252079"/>
    </source>
</evidence>
<dbReference type="EMBL" id="UFBM01000014">
    <property type="protein sequence ID" value="SSF78375.1"/>
    <property type="molecule type" value="Genomic_DNA"/>
</dbReference>
<protein>
    <submittedName>
        <fullName evidence="1">Uncharacterized protein</fullName>
    </submittedName>
</protein>
<reference evidence="2 3" key="1">
    <citation type="submission" date="2018-07" db="EMBL/GenBank/DDBJ databases">
        <authorList>
            <consortium name="Pathogen Informatics"/>
        </authorList>
    </citation>
    <scope>NUCLEOTIDE SEQUENCE [LARGE SCALE GENOMIC DNA]</scope>
    <source>
        <strain evidence="2 3">4300STDY6636950</strain>
    </source>
</reference>
<dbReference type="Proteomes" id="UP000646540">
    <property type="component" value="Unassembled WGS sequence"/>
</dbReference>
<name>A0A8I0DEN3_9ENTR</name>
<dbReference type="AlphaFoldDB" id="A0A8I0DEN3"/>
<reference evidence="1" key="2">
    <citation type="submission" date="2020-08" db="EMBL/GenBank/DDBJ databases">
        <title>Genomic evolution and epidemiology of Klebsiella pneumoniae from a major hospital in Beijing, China, over a fifteen-year period: dissemination of known and novel high-risk clones.</title>
        <authorList>
            <person name="Palmieri M."/>
        </authorList>
    </citation>
    <scope>NUCLEOTIDE SEQUENCE</scope>
    <source>
        <strain evidence="1">K7050</strain>
    </source>
</reference>
<evidence type="ECO:0000313" key="4">
    <source>
        <dbReference type="Proteomes" id="UP000646540"/>
    </source>
</evidence>
<proteinExistence type="predicted"/>
<accession>A0A8I0DEN3</accession>
<dbReference type="Proteomes" id="UP000252079">
    <property type="component" value="Unassembled WGS sequence"/>
</dbReference>
<evidence type="ECO:0000313" key="2">
    <source>
        <dbReference type="EMBL" id="SSF78375.1"/>
    </source>
</evidence>
<sequence length="106" mass="12146">MSKPLSFIDNHFLSVRVDEICSSVPTFTTKQAALDAGSLFGWRSAVRIERRFEKVWVVGKQCFQGDHAAGLNFDSWRFPLLKWVQENGVTKCPVLTVRRFKQERAA</sequence>
<gene>
    <name evidence="1" type="ORF">H8L09_11545</name>
    <name evidence="2" type="ORF">SAMEA23995918_02510</name>
</gene>